<reference evidence="3 4" key="1">
    <citation type="journal article" date="2018" name="Front. Microbiol.">
        <title>Prospects for Fungal Bioremediation of Acidic Radioactive Waste Sites: Characterization and Genome Sequence of Rhodotorula taiwanensis MD1149.</title>
        <authorList>
            <person name="Tkavc R."/>
            <person name="Matrosova V.Y."/>
            <person name="Grichenko O.E."/>
            <person name="Gostincar C."/>
            <person name="Volpe R.P."/>
            <person name="Klimenkova P."/>
            <person name="Gaidamakova E.K."/>
            <person name="Zhou C.E."/>
            <person name="Stewart B.J."/>
            <person name="Lyman M.G."/>
            <person name="Malfatti S.A."/>
            <person name="Rubinfeld B."/>
            <person name="Courtot M."/>
            <person name="Singh J."/>
            <person name="Dalgard C.L."/>
            <person name="Hamilton T."/>
            <person name="Frey K.G."/>
            <person name="Gunde-Cimerman N."/>
            <person name="Dugan L."/>
            <person name="Daly M.J."/>
        </authorList>
    </citation>
    <scope>NUCLEOTIDE SEQUENCE [LARGE SCALE GENOMIC DNA]</scope>
    <source>
        <strain evidence="3 4">MD1149</strain>
    </source>
</reference>
<gene>
    <name evidence="3" type="ORF">BMF94_0427</name>
</gene>
<dbReference type="STRING" id="741276.A0A2S5BHJ4"/>
<keyword evidence="2" id="KW-0472">Membrane</keyword>
<dbReference type="Proteomes" id="UP000237144">
    <property type="component" value="Unassembled WGS sequence"/>
</dbReference>
<dbReference type="EMBL" id="PJQD01000005">
    <property type="protein sequence ID" value="POY76232.1"/>
    <property type="molecule type" value="Genomic_DNA"/>
</dbReference>
<keyword evidence="4" id="KW-1185">Reference proteome</keyword>
<name>A0A2S5BHJ4_9BASI</name>
<keyword evidence="2" id="KW-1133">Transmembrane helix</keyword>
<evidence type="ECO:0000256" key="1">
    <source>
        <dbReference type="SAM" id="MobiDB-lite"/>
    </source>
</evidence>
<evidence type="ECO:0000313" key="3">
    <source>
        <dbReference type="EMBL" id="POY76232.1"/>
    </source>
</evidence>
<dbReference type="OrthoDB" id="47375at2759"/>
<protein>
    <submittedName>
        <fullName evidence="3">Uncharacterized protein</fullName>
    </submittedName>
</protein>
<evidence type="ECO:0000256" key="2">
    <source>
        <dbReference type="SAM" id="Phobius"/>
    </source>
</evidence>
<keyword evidence="2" id="KW-0812">Transmembrane</keyword>
<accession>A0A2S5BHJ4</accession>
<dbReference type="AlphaFoldDB" id="A0A2S5BHJ4"/>
<feature type="compositionally biased region" description="Basic residues" evidence="1">
    <location>
        <begin position="232"/>
        <end position="242"/>
    </location>
</feature>
<feature type="region of interest" description="Disordered" evidence="1">
    <location>
        <begin position="231"/>
        <end position="254"/>
    </location>
</feature>
<sequence>MSASAGHSSPARSRHVVWLWLGIVTTAFVSCSSLAWLWTAPRSLDLAQANQSRLAAWTAVLGSSLHGHGQDDDPLAYRRAVHLATTPAHHLQHSRTLTFDHIYVLSLPARQDRRDDMAKLAQALGIDLTFVDAADKHEPFLQWIAERVRESKDLRVKVMAEARGVAPSQIGGMSIGSDWVTPFPGPLNSSDPTRFPRYPRANPRLHYQGDNWVSHLEALHSAGGRHTALRPFTRRRGGKPKPHGTPSRGGSKGGALNVTQLLWDPLERQHVRQVHEGVISTYWGQTRAIKRMLENGDRTALILEDDVDVEWDLERLWNAVERRLPTKAHDEGGDNEAEWDVTYLGHCWGGEYQQPQYLNPLLHRSTGPMCLHAYALSAAGARRMLDTMLDPWSAYSTAVDLVVPSLLHIQSALDALAKREQKATLSSSGLEDPSASAAAAARRPRLINSFSVVPPLVVQRKDGPSDLQSGTGSKWRGLLRDSTVERIKRDEGSWTAEWEDRYDEATPDPATVVRCGIV</sequence>
<comment type="caution">
    <text evidence="3">The sequence shown here is derived from an EMBL/GenBank/DDBJ whole genome shotgun (WGS) entry which is preliminary data.</text>
</comment>
<feature type="transmembrane region" description="Helical" evidence="2">
    <location>
        <begin position="16"/>
        <end position="38"/>
    </location>
</feature>
<proteinExistence type="predicted"/>
<evidence type="ECO:0000313" key="4">
    <source>
        <dbReference type="Proteomes" id="UP000237144"/>
    </source>
</evidence>
<organism evidence="3 4">
    <name type="scientific">Rhodotorula taiwanensis</name>
    <dbReference type="NCBI Taxonomy" id="741276"/>
    <lineage>
        <taxon>Eukaryota</taxon>
        <taxon>Fungi</taxon>
        <taxon>Dikarya</taxon>
        <taxon>Basidiomycota</taxon>
        <taxon>Pucciniomycotina</taxon>
        <taxon>Microbotryomycetes</taxon>
        <taxon>Sporidiobolales</taxon>
        <taxon>Sporidiobolaceae</taxon>
        <taxon>Rhodotorula</taxon>
    </lineage>
</organism>